<proteinExistence type="predicted"/>
<dbReference type="InterPro" id="IPR027417">
    <property type="entry name" value="P-loop_NTPase"/>
</dbReference>
<comment type="caution">
    <text evidence="6">The sequence shown here is derived from an EMBL/GenBank/DDBJ whole genome shotgun (WGS) entry which is preliminary data.</text>
</comment>
<dbReference type="Proteomes" id="UP000569951">
    <property type="component" value="Unassembled WGS sequence"/>
</dbReference>
<evidence type="ECO:0000256" key="2">
    <source>
        <dbReference type="ARBA" id="ARBA00022741"/>
    </source>
</evidence>
<protein>
    <submittedName>
        <fullName evidence="6">Iron complex transport system ATP-binding protein</fullName>
    </submittedName>
</protein>
<name>A0A841I3S9_9DEIO</name>
<evidence type="ECO:0000313" key="6">
    <source>
        <dbReference type="EMBL" id="MBB6099070.1"/>
    </source>
</evidence>
<accession>A0A841I3S9</accession>
<reference evidence="6 7" key="1">
    <citation type="submission" date="2020-08" db="EMBL/GenBank/DDBJ databases">
        <title>Genomic Encyclopedia of Type Strains, Phase IV (KMG-IV): sequencing the most valuable type-strain genomes for metagenomic binning, comparative biology and taxonomic classification.</title>
        <authorList>
            <person name="Goeker M."/>
        </authorList>
    </citation>
    <scope>NUCLEOTIDE SEQUENCE [LARGE SCALE GENOMIC DNA]</scope>
    <source>
        <strain evidence="6 7">DSM 21458</strain>
    </source>
</reference>
<evidence type="ECO:0000313" key="7">
    <source>
        <dbReference type="Proteomes" id="UP000569951"/>
    </source>
</evidence>
<organism evidence="6 7">
    <name type="scientific">Deinobacterium chartae</name>
    <dbReference type="NCBI Taxonomy" id="521158"/>
    <lineage>
        <taxon>Bacteria</taxon>
        <taxon>Thermotogati</taxon>
        <taxon>Deinococcota</taxon>
        <taxon>Deinococci</taxon>
        <taxon>Deinococcales</taxon>
        <taxon>Deinococcaceae</taxon>
        <taxon>Deinobacterium</taxon>
    </lineage>
</organism>
<keyword evidence="1" id="KW-0813">Transport</keyword>
<evidence type="ECO:0000256" key="3">
    <source>
        <dbReference type="ARBA" id="ARBA00022840"/>
    </source>
</evidence>
<dbReference type="SMART" id="SM00382">
    <property type="entry name" value="AAA"/>
    <property type="match status" value="1"/>
</dbReference>
<feature type="domain" description="ABC transporter" evidence="5">
    <location>
        <begin position="14"/>
        <end position="252"/>
    </location>
</feature>
<dbReference type="PANTHER" id="PTHR42794:SF1">
    <property type="entry name" value="HEMIN IMPORT ATP-BINDING PROTEIN HMUV"/>
    <property type="match status" value="1"/>
</dbReference>
<dbReference type="InterPro" id="IPR003439">
    <property type="entry name" value="ABC_transporter-like_ATP-bd"/>
</dbReference>
<gene>
    <name evidence="6" type="ORF">HNR42_002506</name>
</gene>
<dbReference type="EMBL" id="JACHHG010000009">
    <property type="protein sequence ID" value="MBB6099070.1"/>
    <property type="molecule type" value="Genomic_DNA"/>
</dbReference>
<dbReference type="Gene3D" id="3.40.50.300">
    <property type="entry name" value="P-loop containing nucleotide triphosphate hydrolases"/>
    <property type="match status" value="1"/>
</dbReference>
<evidence type="ECO:0000256" key="4">
    <source>
        <dbReference type="ARBA" id="ARBA00022967"/>
    </source>
</evidence>
<dbReference type="GO" id="GO:0005524">
    <property type="term" value="F:ATP binding"/>
    <property type="evidence" value="ECO:0007669"/>
    <property type="project" value="UniProtKB-KW"/>
</dbReference>
<dbReference type="PROSITE" id="PS50893">
    <property type="entry name" value="ABC_TRANSPORTER_2"/>
    <property type="match status" value="1"/>
</dbReference>
<dbReference type="Pfam" id="PF00005">
    <property type="entry name" value="ABC_tran"/>
    <property type="match status" value="1"/>
</dbReference>
<dbReference type="RefSeq" id="WP_343058391.1">
    <property type="nucleotide sequence ID" value="NZ_JACHHG010000009.1"/>
</dbReference>
<evidence type="ECO:0000256" key="1">
    <source>
        <dbReference type="ARBA" id="ARBA00022448"/>
    </source>
</evidence>
<dbReference type="CDD" id="cd03214">
    <property type="entry name" value="ABC_Iron-Siderophores_B12_Hemin"/>
    <property type="match status" value="1"/>
</dbReference>
<dbReference type="InterPro" id="IPR003593">
    <property type="entry name" value="AAA+_ATPase"/>
</dbReference>
<dbReference type="GO" id="GO:0016887">
    <property type="term" value="F:ATP hydrolysis activity"/>
    <property type="evidence" value="ECO:0007669"/>
    <property type="project" value="InterPro"/>
</dbReference>
<dbReference type="NCBIfam" id="NF010068">
    <property type="entry name" value="PRK13548.1"/>
    <property type="match status" value="1"/>
</dbReference>
<dbReference type="PANTHER" id="PTHR42794">
    <property type="entry name" value="HEMIN IMPORT ATP-BINDING PROTEIN HMUV"/>
    <property type="match status" value="1"/>
</dbReference>
<keyword evidence="2" id="KW-0547">Nucleotide-binding</keyword>
<keyword evidence="3 6" id="KW-0067">ATP-binding</keyword>
<dbReference type="AlphaFoldDB" id="A0A841I3S9"/>
<dbReference type="SUPFAM" id="SSF52540">
    <property type="entry name" value="P-loop containing nucleoside triphosphate hydrolases"/>
    <property type="match status" value="1"/>
</dbReference>
<sequence>MTATLTPSATTPLVGVHDLSYTVSGRRLLDAIELELRAGELLVIVGCNGAGKSTLLKHISGELGRREGIALFGQDLRRWNPGELARKRAVLPQSTALSFAYEVLEVVLLGRIPHQRRQTETREDREIALRCLERVGLAAYAGRNYLTLSGGEQQRVHLARVLAQLEGTPGERLLMLDEPTSSLDLAHQHQVLRIARSLCQEGVGVLAVLHDLNLASQYADKVLVLGGGKVLAHGTPFEVLTPTILEEAFGHPVLVTRHPCLACPLVVSAT</sequence>
<evidence type="ECO:0000259" key="5">
    <source>
        <dbReference type="PROSITE" id="PS50893"/>
    </source>
</evidence>
<keyword evidence="7" id="KW-1185">Reference proteome</keyword>
<keyword evidence="4" id="KW-1278">Translocase</keyword>